<dbReference type="Gene3D" id="3.20.20.70">
    <property type="entry name" value="Aldolase class I"/>
    <property type="match status" value="1"/>
</dbReference>
<accession>A0A382EZC3</accession>
<evidence type="ECO:0008006" key="3">
    <source>
        <dbReference type="Google" id="ProtNLM"/>
    </source>
</evidence>
<dbReference type="PANTHER" id="PTHR43090">
    <property type="entry name" value="1-(5-PHOSPHORIBOSYL)-5-[(5-PHOSPHORIBOSYLAMINO)METHYLIDENEAMINO] IMIDAZOLE-4-CARBOXAMIDE ISOMERASE"/>
    <property type="match status" value="1"/>
</dbReference>
<dbReference type="Pfam" id="PF00977">
    <property type="entry name" value="His_biosynth"/>
    <property type="match status" value="1"/>
</dbReference>
<proteinExistence type="inferred from homology"/>
<dbReference type="InterPro" id="IPR044524">
    <property type="entry name" value="Isoase_HisA-like"/>
</dbReference>
<dbReference type="AlphaFoldDB" id="A0A382EZC3"/>
<dbReference type="GO" id="GO:0005737">
    <property type="term" value="C:cytoplasm"/>
    <property type="evidence" value="ECO:0007669"/>
    <property type="project" value="TreeGrafter"/>
</dbReference>
<dbReference type="GO" id="GO:0000105">
    <property type="term" value="P:L-histidine biosynthetic process"/>
    <property type="evidence" value="ECO:0007669"/>
    <property type="project" value="InterPro"/>
</dbReference>
<name>A0A382EZC3_9ZZZZ</name>
<gene>
    <name evidence="2" type="ORF">METZ01_LOCUS208167</name>
</gene>
<feature type="non-terminal residue" evidence="2">
    <location>
        <position position="1"/>
    </location>
</feature>
<sequence length="107" mass="11695">VFRPCIDLHDGRVKQIVGGSIDDDQPDALRTNFVSEKPPAWYAELYRRDNLRDGHVIKLGRGNDDAAREVLAAWPGGLQVGGGITANNAAEWIEAGASHVIVTSWLF</sequence>
<evidence type="ECO:0000256" key="1">
    <source>
        <dbReference type="ARBA" id="ARBA00009667"/>
    </source>
</evidence>
<dbReference type="PANTHER" id="PTHR43090:SF2">
    <property type="entry name" value="1-(5-PHOSPHORIBOSYL)-5-[(5-PHOSPHORIBOSYLAMINO)METHYLIDENEAMINO] IMIDAZOLE-4-CARBOXAMIDE ISOMERASE"/>
    <property type="match status" value="1"/>
</dbReference>
<dbReference type="GO" id="GO:0000162">
    <property type="term" value="P:L-tryptophan biosynthetic process"/>
    <property type="evidence" value="ECO:0007669"/>
    <property type="project" value="TreeGrafter"/>
</dbReference>
<feature type="non-terminal residue" evidence="2">
    <location>
        <position position="107"/>
    </location>
</feature>
<dbReference type="InterPro" id="IPR013785">
    <property type="entry name" value="Aldolase_TIM"/>
</dbReference>
<comment type="similarity">
    <text evidence="1">Belongs to the HisA/HisF family.</text>
</comment>
<reference evidence="2" key="1">
    <citation type="submission" date="2018-05" db="EMBL/GenBank/DDBJ databases">
        <authorList>
            <person name="Lanie J.A."/>
            <person name="Ng W.-L."/>
            <person name="Kazmierczak K.M."/>
            <person name="Andrzejewski T.M."/>
            <person name="Davidsen T.M."/>
            <person name="Wayne K.J."/>
            <person name="Tettelin H."/>
            <person name="Glass J.I."/>
            <person name="Rusch D."/>
            <person name="Podicherti R."/>
            <person name="Tsui H.-C.T."/>
            <person name="Winkler M.E."/>
        </authorList>
    </citation>
    <scope>NUCLEOTIDE SEQUENCE</scope>
</reference>
<dbReference type="SUPFAM" id="SSF51366">
    <property type="entry name" value="Ribulose-phoshate binding barrel"/>
    <property type="match status" value="1"/>
</dbReference>
<organism evidence="2">
    <name type="scientific">marine metagenome</name>
    <dbReference type="NCBI Taxonomy" id="408172"/>
    <lineage>
        <taxon>unclassified sequences</taxon>
        <taxon>metagenomes</taxon>
        <taxon>ecological metagenomes</taxon>
    </lineage>
</organism>
<dbReference type="GO" id="GO:0003949">
    <property type="term" value="F:1-(5-phosphoribosyl)-5-[(5-phosphoribosylamino)methylideneamino]imidazole-4-carboxamide isomerase activity"/>
    <property type="evidence" value="ECO:0007669"/>
    <property type="project" value="InterPro"/>
</dbReference>
<protein>
    <recommendedName>
        <fullName evidence="3">Phosphoribosylformimino-5-aminoimidazole carboxamide ribotide isomerase</fullName>
    </recommendedName>
</protein>
<dbReference type="InterPro" id="IPR011060">
    <property type="entry name" value="RibuloseP-bd_barrel"/>
</dbReference>
<dbReference type="EMBL" id="UINC01046822">
    <property type="protein sequence ID" value="SVB55313.1"/>
    <property type="molecule type" value="Genomic_DNA"/>
</dbReference>
<evidence type="ECO:0000313" key="2">
    <source>
        <dbReference type="EMBL" id="SVB55313.1"/>
    </source>
</evidence>
<dbReference type="InterPro" id="IPR006062">
    <property type="entry name" value="His_biosynth"/>
</dbReference>